<dbReference type="Proteomes" id="UP000315471">
    <property type="component" value="Unassembled WGS sequence"/>
</dbReference>
<reference evidence="1 2" key="1">
    <citation type="submission" date="2019-02" db="EMBL/GenBank/DDBJ databases">
        <title>Deep-cultivation of Planctomycetes and their phenomic and genomic characterization uncovers novel biology.</title>
        <authorList>
            <person name="Wiegand S."/>
            <person name="Jogler M."/>
            <person name="Boedeker C."/>
            <person name="Pinto D."/>
            <person name="Vollmers J."/>
            <person name="Rivas-Marin E."/>
            <person name="Kohn T."/>
            <person name="Peeters S.H."/>
            <person name="Heuer A."/>
            <person name="Rast P."/>
            <person name="Oberbeckmann S."/>
            <person name="Bunk B."/>
            <person name="Jeske O."/>
            <person name="Meyerdierks A."/>
            <person name="Storesund J.E."/>
            <person name="Kallscheuer N."/>
            <person name="Luecker S."/>
            <person name="Lage O.M."/>
            <person name="Pohl T."/>
            <person name="Merkel B.J."/>
            <person name="Hornburger P."/>
            <person name="Mueller R.-W."/>
            <person name="Bruemmer F."/>
            <person name="Labrenz M."/>
            <person name="Spormann A.M."/>
            <person name="Op Den Camp H."/>
            <person name="Overmann J."/>
            <person name="Amann R."/>
            <person name="Jetten M.S.M."/>
            <person name="Mascher T."/>
            <person name="Medema M.H."/>
            <person name="Devos D.P."/>
            <person name="Kaster A.-K."/>
            <person name="Ovreas L."/>
            <person name="Rohde M."/>
            <person name="Galperin M.Y."/>
            <person name="Jogler C."/>
        </authorList>
    </citation>
    <scope>NUCLEOTIDE SEQUENCE [LARGE SCALE GENOMIC DNA]</scope>
    <source>
        <strain evidence="1 2">Q31b</strain>
    </source>
</reference>
<evidence type="ECO:0000313" key="2">
    <source>
        <dbReference type="Proteomes" id="UP000315471"/>
    </source>
</evidence>
<organism evidence="1 2">
    <name type="scientific">Novipirellula aureliae</name>
    <dbReference type="NCBI Taxonomy" id="2527966"/>
    <lineage>
        <taxon>Bacteria</taxon>
        <taxon>Pseudomonadati</taxon>
        <taxon>Planctomycetota</taxon>
        <taxon>Planctomycetia</taxon>
        <taxon>Pirellulales</taxon>
        <taxon>Pirellulaceae</taxon>
        <taxon>Novipirellula</taxon>
    </lineage>
</organism>
<proteinExistence type="predicted"/>
<sequence length="339" mass="37729">MCRTNKKPTRKELQERCRAAMAVHRRLHRTPKPAEPAAIDSTLLSRIERLRRLHRIADQRGWSSARRTIQQRLAQAYRALAFQAESFAIDLDTTSTCGPISSVHDIIADLNALAVEYDLLRIERKLQTVSIVTDAIELEDTYLGAFEIRIELKHLTESCPYRIIARDPNPAQMCDGNTHPHVMDERLCEGEGQAAIKMALAQGRLYDFFAIVCQILQTYNADSAYVSLDAWDGVECSECGDVVSGDSRCQCDRCECELCNDCASSCSQCSETLCDDCSKSCSSCDETLCAYCLGECSACGDSYCEHCLNQENLCDDCVEKQETEPVETPSEASTAKVTV</sequence>
<dbReference type="EMBL" id="SJPY01000007">
    <property type="protein sequence ID" value="TWU37942.1"/>
    <property type="molecule type" value="Genomic_DNA"/>
</dbReference>
<accession>A0A5C6DMR1</accession>
<dbReference type="AlphaFoldDB" id="A0A5C6DMR1"/>
<protein>
    <submittedName>
        <fullName evidence="1">Uncharacterized protein</fullName>
    </submittedName>
</protein>
<keyword evidence="2" id="KW-1185">Reference proteome</keyword>
<gene>
    <name evidence="1" type="ORF">Q31b_47310</name>
</gene>
<comment type="caution">
    <text evidence="1">The sequence shown here is derived from an EMBL/GenBank/DDBJ whole genome shotgun (WGS) entry which is preliminary data.</text>
</comment>
<dbReference type="RefSeq" id="WP_146601854.1">
    <property type="nucleotide sequence ID" value="NZ_SJPY01000007.1"/>
</dbReference>
<name>A0A5C6DMR1_9BACT</name>
<evidence type="ECO:0000313" key="1">
    <source>
        <dbReference type="EMBL" id="TWU37942.1"/>
    </source>
</evidence>
<dbReference type="OrthoDB" id="258484at2"/>